<dbReference type="InterPro" id="IPR036271">
    <property type="entry name" value="Tet_transcr_reg_TetR-rel_C_sf"/>
</dbReference>
<dbReference type="PRINTS" id="PR00455">
    <property type="entry name" value="HTHTETR"/>
</dbReference>
<dbReference type="Pfam" id="PF21597">
    <property type="entry name" value="TetR_C_43"/>
    <property type="match status" value="1"/>
</dbReference>
<gene>
    <name evidence="7" type="ORF">FHX73_14234</name>
</gene>
<proteinExistence type="predicted"/>
<reference evidence="7 8" key="1">
    <citation type="submission" date="2019-06" db="EMBL/GenBank/DDBJ databases">
        <title>Sequencing the genomes of 1000 actinobacteria strains.</title>
        <authorList>
            <person name="Klenk H.-P."/>
        </authorList>
    </citation>
    <scope>NUCLEOTIDE SEQUENCE [LARGE SCALE GENOMIC DNA]</scope>
    <source>
        <strain evidence="7 8">DSM 44826</strain>
    </source>
</reference>
<organism evidence="7 8">
    <name type="scientific">Kitasatospora viridis</name>
    <dbReference type="NCBI Taxonomy" id="281105"/>
    <lineage>
        <taxon>Bacteria</taxon>
        <taxon>Bacillati</taxon>
        <taxon>Actinomycetota</taxon>
        <taxon>Actinomycetes</taxon>
        <taxon>Kitasatosporales</taxon>
        <taxon>Streptomycetaceae</taxon>
        <taxon>Kitasatospora</taxon>
    </lineage>
</organism>
<evidence type="ECO:0000256" key="5">
    <source>
        <dbReference type="SAM" id="MobiDB-lite"/>
    </source>
</evidence>
<comment type="caution">
    <text evidence="7">The sequence shown here is derived from an EMBL/GenBank/DDBJ whole genome shotgun (WGS) entry which is preliminary data.</text>
</comment>
<evidence type="ECO:0000256" key="4">
    <source>
        <dbReference type="PROSITE-ProRule" id="PRU00335"/>
    </source>
</evidence>
<feature type="compositionally biased region" description="Polar residues" evidence="5">
    <location>
        <begin position="1"/>
        <end position="14"/>
    </location>
</feature>
<evidence type="ECO:0000313" key="7">
    <source>
        <dbReference type="EMBL" id="TWF82752.1"/>
    </source>
</evidence>
<keyword evidence="2 4" id="KW-0238">DNA-binding</keyword>
<dbReference type="EMBL" id="VIWT01000004">
    <property type="protein sequence ID" value="TWF82752.1"/>
    <property type="molecule type" value="Genomic_DNA"/>
</dbReference>
<dbReference type="InterPro" id="IPR050109">
    <property type="entry name" value="HTH-type_TetR-like_transc_reg"/>
</dbReference>
<feature type="DNA-binding region" description="H-T-H motif" evidence="4">
    <location>
        <begin position="45"/>
        <end position="64"/>
    </location>
</feature>
<dbReference type="PROSITE" id="PS50977">
    <property type="entry name" value="HTH_TETR_2"/>
    <property type="match status" value="1"/>
</dbReference>
<feature type="domain" description="HTH tetR-type" evidence="6">
    <location>
        <begin position="23"/>
        <end position="82"/>
    </location>
</feature>
<dbReference type="PANTHER" id="PTHR30055:SF234">
    <property type="entry name" value="HTH-TYPE TRANSCRIPTIONAL REGULATOR BETI"/>
    <property type="match status" value="1"/>
</dbReference>
<evidence type="ECO:0000256" key="2">
    <source>
        <dbReference type="ARBA" id="ARBA00023125"/>
    </source>
</evidence>
<dbReference type="InterPro" id="IPR009057">
    <property type="entry name" value="Homeodomain-like_sf"/>
</dbReference>
<dbReference type="GO" id="GO:0003700">
    <property type="term" value="F:DNA-binding transcription factor activity"/>
    <property type="evidence" value="ECO:0007669"/>
    <property type="project" value="TreeGrafter"/>
</dbReference>
<dbReference type="RefSeq" id="WP_145910031.1">
    <property type="nucleotide sequence ID" value="NZ_BAAAMZ010000017.1"/>
</dbReference>
<feature type="region of interest" description="Disordered" evidence="5">
    <location>
        <begin position="1"/>
        <end position="22"/>
    </location>
</feature>
<dbReference type="AlphaFoldDB" id="A0A561T6N5"/>
<name>A0A561T6N5_9ACTN</name>
<evidence type="ECO:0000313" key="8">
    <source>
        <dbReference type="Proteomes" id="UP000317940"/>
    </source>
</evidence>
<keyword evidence="3" id="KW-0804">Transcription</keyword>
<sequence length="223" mass="24098">MTPASQDRPSTAPGTRTLRRDAAQNRTRLLRAAWEVFAEQGPAAGVEEIARRAGVGMGTLYRRFPTKDALITALYDEILENILTRTRAAAAEPCGGAGLESVLWHIGAVMSSHHGGLSRLWQVVPPDVDTQRAELWELMARLLERAQAAGTVRADLTLTDVYLCVLAMRGVIDETAAQAPDAWRSYVAVVLAGFRPAGTPLAHRPADDSLVARRIAPPAERTG</sequence>
<dbReference type="Gene3D" id="1.10.357.10">
    <property type="entry name" value="Tetracycline Repressor, domain 2"/>
    <property type="match status" value="1"/>
</dbReference>
<evidence type="ECO:0000256" key="3">
    <source>
        <dbReference type="ARBA" id="ARBA00023163"/>
    </source>
</evidence>
<protein>
    <submittedName>
        <fullName evidence="7">TetR family transcriptional regulator</fullName>
    </submittedName>
</protein>
<dbReference type="Proteomes" id="UP000317940">
    <property type="component" value="Unassembled WGS sequence"/>
</dbReference>
<dbReference type="Pfam" id="PF00440">
    <property type="entry name" value="TetR_N"/>
    <property type="match status" value="1"/>
</dbReference>
<evidence type="ECO:0000256" key="1">
    <source>
        <dbReference type="ARBA" id="ARBA00023015"/>
    </source>
</evidence>
<dbReference type="SUPFAM" id="SSF46689">
    <property type="entry name" value="Homeodomain-like"/>
    <property type="match status" value="1"/>
</dbReference>
<evidence type="ECO:0000259" key="6">
    <source>
        <dbReference type="PROSITE" id="PS50977"/>
    </source>
</evidence>
<dbReference type="SUPFAM" id="SSF48498">
    <property type="entry name" value="Tetracyclin repressor-like, C-terminal domain"/>
    <property type="match status" value="1"/>
</dbReference>
<dbReference type="InterPro" id="IPR001647">
    <property type="entry name" value="HTH_TetR"/>
</dbReference>
<keyword evidence="8" id="KW-1185">Reference proteome</keyword>
<keyword evidence="1" id="KW-0805">Transcription regulation</keyword>
<dbReference type="InterPro" id="IPR049445">
    <property type="entry name" value="TetR_SbtR-like_C"/>
</dbReference>
<dbReference type="OrthoDB" id="3192968at2"/>
<accession>A0A561T6N5</accession>
<dbReference type="GO" id="GO:0000976">
    <property type="term" value="F:transcription cis-regulatory region binding"/>
    <property type="evidence" value="ECO:0007669"/>
    <property type="project" value="TreeGrafter"/>
</dbReference>
<dbReference type="PANTHER" id="PTHR30055">
    <property type="entry name" value="HTH-TYPE TRANSCRIPTIONAL REGULATOR RUTR"/>
    <property type="match status" value="1"/>
</dbReference>